<dbReference type="EMBL" id="AP014809">
    <property type="protein sequence ID" value="BAU89073.1"/>
    <property type="molecule type" value="Genomic_DNA"/>
</dbReference>
<dbReference type="OrthoDB" id="2639622at2"/>
<proteinExistence type="predicted"/>
<protein>
    <submittedName>
        <fullName evidence="1">Uncharacterized protein</fullName>
    </submittedName>
</protein>
<evidence type="ECO:0000313" key="2">
    <source>
        <dbReference type="Proteomes" id="UP000218288"/>
    </source>
</evidence>
<evidence type="ECO:0000313" key="1">
    <source>
        <dbReference type="EMBL" id="BAU89073.1"/>
    </source>
</evidence>
<gene>
    <name evidence="1" type="ORF">MPPM_0468</name>
</gene>
<dbReference type="Proteomes" id="UP000218288">
    <property type="component" value="Chromosome"/>
</dbReference>
<dbReference type="RefSeq" id="WP_157914096.1">
    <property type="nucleotide sequence ID" value="NZ_AP014809.1"/>
</dbReference>
<dbReference type="AlphaFoldDB" id="A0A161JLF2"/>
<reference evidence="1 2" key="1">
    <citation type="journal article" date="2016" name="Genome Announc.">
        <title>Complete Genome Sequence of Methylobacterium populi P-1M, Isolated from Pink-Pigmented Household Biofilm.</title>
        <authorList>
            <person name="Morohoshi T."/>
            <person name="Ikeda T."/>
        </authorList>
    </citation>
    <scope>NUCLEOTIDE SEQUENCE [LARGE SCALE GENOMIC DNA]</scope>
    <source>
        <strain evidence="1 2">P-1M</strain>
    </source>
</reference>
<sequence>MFDLPWDVLVARNEAWAALDPTHRRPEHVLRLTYEAMRARDAWWRALPREQIEVVTG</sequence>
<organism evidence="1 2">
    <name type="scientific">Methylorubrum populi</name>
    <dbReference type="NCBI Taxonomy" id="223967"/>
    <lineage>
        <taxon>Bacteria</taxon>
        <taxon>Pseudomonadati</taxon>
        <taxon>Pseudomonadota</taxon>
        <taxon>Alphaproteobacteria</taxon>
        <taxon>Hyphomicrobiales</taxon>
        <taxon>Methylobacteriaceae</taxon>
        <taxon>Methylorubrum</taxon>
    </lineage>
</organism>
<accession>A0A161JLF2</accession>
<name>A0A161JLF2_9HYPH</name>